<sequence>MTSDMAPARPSERAEPAIPIPQNDYATCPLRRLALTRPHELCNFAPGAEVSMIFGLFRQAADDKQAMRLYSLIVAQARQAELYRDIGVPDTPEGRYEMLMLHAFLFMHRLKSEPDSVRDAGQRVFDLMFTDMDRSLREMGVGDLTVPKKIKKMASAFYGRTAAYDSALQLDDGELAAAIERNVFDGDSGVDPRARKLAAYVRSAVKALSEQPSDSLIDKGPVFPAPETAA</sequence>
<name>A0ABV9Z1I3_9HYPH</name>
<evidence type="ECO:0000256" key="3">
    <source>
        <dbReference type="SAM" id="MobiDB-lite"/>
    </source>
</evidence>
<evidence type="ECO:0000259" key="4">
    <source>
        <dbReference type="Pfam" id="PF03981"/>
    </source>
</evidence>
<dbReference type="Pfam" id="PF03981">
    <property type="entry name" value="Ubiq_cyt_C_chap"/>
    <property type="match status" value="1"/>
</dbReference>
<proteinExistence type="inferred from homology"/>
<dbReference type="InterPro" id="IPR007129">
    <property type="entry name" value="Ubiqinol_cyt_c_chaperone_CPB3"/>
</dbReference>
<evidence type="ECO:0000313" key="5">
    <source>
        <dbReference type="EMBL" id="MFC5067986.1"/>
    </source>
</evidence>
<comment type="similarity">
    <text evidence="1">Belongs to the CBP3 family.</text>
</comment>
<evidence type="ECO:0000256" key="1">
    <source>
        <dbReference type="ARBA" id="ARBA00006407"/>
    </source>
</evidence>
<accession>A0ABV9Z1I3</accession>
<comment type="similarity">
    <text evidence="2">Belongs to the UPF0174 family.</text>
</comment>
<dbReference type="PANTHER" id="PTHR12184:SF1">
    <property type="entry name" value="UBIQUINOL-CYTOCHROME-C REDUCTASE COMPLEX ASSEMBLY FACTOR 1"/>
    <property type="match status" value="1"/>
</dbReference>
<protein>
    <submittedName>
        <fullName evidence="5">Ubiquinol-cytochrome C chaperone family protein</fullName>
    </submittedName>
</protein>
<gene>
    <name evidence="5" type="ORF">ACFPFW_08135</name>
</gene>
<dbReference type="RefSeq" id="WP_379770230.1">
    <property type="nucleotide sequence ID" value="NZ_JBHSJF010000006.1"/>
</dbReference>
<reference evidence="6" key="1">
    <citation type="journal article" date="2019" name="Int. J. Syst. Evol. Microbiol.">
        <title>The Global Catalogue of Microorganisms (GCM) 10K type strain sequencing project: providing services to taxonomists for standard genome sequencing and annotation.</title>
        <authorList>
            <consortium name="The Broad Institute Genomics Platform"/>
            <consortium name="The Broad Institute Genome Sequencing Center for Infectious Disease"/>
            <person name="Wu L."/>
            <person name="Ma J."/>
        </authorList>
    </citation>
    <scope>NUCLEOTIDE SEQUENCE [LARGE SCALE GENOMIC DNA]</scope>
    <source>
        <strain evidence="6">CGMCC 1.16444</strain>
    </source>
</reference>
<dbReference type="EMBL" id="JBHSJF010000006">
    <property type="protein sequence ID" value="MFC5067986.1"/>
    <property type="molecule type" value="Genomic_DNA"/>
</dbReference>
<evidence type="ECO:0000313" key="6">
    <source>
        <dbReference type="Proteomes" id="UP001595796"/>
    </source>
</evidence>
<dbReference type="Proteomes" id="UP001595796">
    <property type="component" value="Unassembled WGS sequence"/>
</dbReference>
<organism evidence="5 6">
    <name type="scientific">Flaviflagellibacter deserti</name>
    <dbReference type="NCBI Taxonomy" id="2267266"/>
    <lineage>
        <taxon>Bacteria</taxon>
        <taxon>Pseudomonadati</taxon>
        <taxon>Pseudomonadota</taxon>
        <taxon>Alphaproteobacteria</taxon>
        <taxon>Hyphomicrobiales</taxon>
        <taxon>Flaviflagellibacter</taxon>
    </lineage>
</organism>
<feature type="region of interest" description="Disordered" evidence="3">
    <location>
        <begin position="1"/>
        <end position="21"/>
    </location>
</feature>
<keyword evidence="6" id="KW-1185">Reference proteome</keyword>
<dbReference type="PANTHER" id="PTHR12184">
    <property type="entry name" value="UBIQUINOL-CYTOCHROME C REDUCTASE COMPLEX ASSEMBLY FACTOR 1 FAMILY MEMBER"/>
    <property type="match status" value="1"/>
</dbReference>
<feature type="domain" description="Ubiquinol-cytochrome c chaperone" evidence="4">
    <location>
        <begin position="85"/>
        <end position="223"/>
    </location>
</feature>
<evidence type="ECO:0000256" key="2">
    <source>
        <dbReference type="ARBA" id="ARBA00006436"/>
    </source>
</evidence>
<comment type="caution">
    <text evidence="5">The sequence shown here is derived from an EMBL/GenBank/DDBJ whole genome shotgun (WGS) entry which is preliminary data.</text>
</comment>
<dbReference type="InterPro" id="IPR021150">
    <property type="entry name" value="Ubiq_cyt_c_chap"/>
</dbReference>